<dbReference type="Pfam" id="PF03573">
    <property type="entry name" value="OprD"/>
    <property type="match status" value="1"/>
</dbReference>
<dbReference type="InterPro" id="IPR005318">
    <property type="entry name" value="OM_porin_bac"/>
</dbReference>
<gene>
    <name evidence="5" type="ORF">SAMN04244579_03344</name>
</gene>
<reference evidence="5 6" key="1">
    <citation type="submission" date="2016-10" db="EMBL/GenBank/DDBJ databases">
        <authorList>
            <person name="de Groot N.N."/>
        </authorList>
    </citation>
    <scope>NUCLEOTIDE SEQUENCE [LARGE SCALE GENOMIC DNA]</scope>
    <source>
        <strain evidence="5 6">DSM 1041</strain>
    </source>
</reference>
<dbReference type="AlphaFoldDB" id="A0A1H6WGZ5"/>
<dbReference type="InterPro" id="IPR023614">
    <property type="entry name" value="Porin_dom_sf"/>
</dbReference>
<comment type="similarity">
    <text evidence="1">Belongs to the outer membrane porin (Opr) (TC 1.B.25) family.</text>
</comment>
<evidence type="ECO:0000313" key="6">
    <source>
        <dbReference type="Proteomes" id="UP000199005"/>
    </source>
</evidence>
<dbReference type="GO" id="GO:0015288">
    <property type="term" value="F:porin activity"/>
    <property type="evidence" value="ECO:0007669"/>
    <property type="project" value="TreeGrafter"/>
</dbReference>
<dbReference type="Proteomes" id="UP000199005">
    <property type="component" value="Unassembled WGS sequence"/>
</dbReference>
<dbReference type="GO" id="GO:0016020">
    <property type="term" value="C:membrane"/>
    <property type="evidence" value="ECO:0007669"/>
    <property type="project" value="InterPro"/>
</dbReference>
<dbReference type="PANTHER" id="PTHR34596">
    <property type="entry name" value="CHITOPORIN"/>
    <property type="match status" value="1"/>
</dbReference>
<evidence type="ECO:0000313" key="5">
    <source>
        <dbReference type="EMBL" id="SEJ16218.1"/>
    </source>
</evidence>
<feature type="signal peptide" evidence="4">
    <location>
        <begin position="1"/>
        <end position="32"/>
    </location>
</feature>
<dbReference type="PANTHER" id="PTHR34596:SF2">
    <property type="entry name" value="CHITOPORIN"/>
    <property type="match status" value="1"/>
</dbReference>
<organism evidence="5 6">
    <name type="scientific">Azotobacter beijerinckii</name>
    <dbReference type="NCBI Taxonomy" id="170623"/>
    <lineage>
        <taxon>Bacteria</taxon>
        <taxon>Pseudomonadati</taxon>
        <taxon>Pseudomonadota</taxon>
        <taxon>Gammaproteobacteria</taxon>
        <taxon>Pseudomonadales</taxon>
        <taxon>Pseudomonadaceae</taxon>
        <taxon>Azotobacter</taxon>
    </lineage>
</organism>
<dbReference type="EMBL" id="FNYO01000045">
    <property type="protein sequence ID" value="SEJ16218.1"/>
    <property type="molecule type" value="Genomic_DNA"/>
</dbReference>
<protein>
    <submittedName>
        <fullName evidence="5">Outer membrane porin, OprD family</fullName>
    </submittedName>
</protein>
<dbReference type="Gene3D" id="2.40.160.10">
    <property type="entry name" value="Porin"/>
    <property type="match status" value="1"/>
</dbReference>
<name>A0A1H6WGZ5_9GAMM</name>
<evidence type="ECO:0000256" key="3">
    <source>
        <dbReference type="ARBA" id="ARBA00022729"/>
    </source>
</evidence>
<feature type="chain" id="PRO_5011496964" evidence="4">
    <location>
        <begin position="33"/>
        <end position="435"/>
    </location>
</feature>
<accession>A0A1H6WGZ5</accession>
<evidence type="ECO:0000256" key="1">
    <source>
        <dbReference type="ARBA" id="ARBA00009075"/>
    </source>
</evidence>
<sequence length="435" mass="48644">MKCSETIIRKVAWPAAASLCVCMAGVAPEVHAEFFGDAKGKVMLRNFYYNRDYREQSSSQAKREDWAQGVTLLWESGYTEGKVGFGLDLMGMVGLKLDDGARGEGGGGLMPRDKSGSSRDHYGKSAATAKVKYANSELRYGALSPRLPLLHSNSSRLFPQIYNGTQVVSRDIQGLTVTAGRLDKVKQRDSTDFEGLTIMGQVGAYDATVTSDEFLYAGFDYEVNRNLTLSYHWSQLEDIFRRDFFGLKFSVPAGPGKVFGDIRYFIAREAGEERVGNVDNNTISTNFGYQWKGHTVYGGYQEVSGETAFAFVGGADTYLFGEQMVSQFSFADERLWHVGYDFDFVDVGIPGLRFTFRYVSADHVDPTRMSGSEARELRARGARGNEWERYNEIAYVVQSGPLKNLGMRWRNSTNRSNFASGADENRVMVDYVFNF</sequence>
<keyword evidence="2" id="KW-0813">Transport</keyword>
<evidence type="ECO:0000256" key="2">
    <source>
        <dbReference type="ARBA" id="ARBA00022448"/>
    </source>
</evidence>
<proteinExistence type="inferred from homology"/>
<evidence type="ECO:0000256" key="4">
    <source>
        <dbReference type="SAM" id="SignalP"/>
    </source>
</evidence>
<keyword evidence="3 4" id="KW-0732">Signal</keyword>